<keyword evidence="6" id="KW-0862">Zinc</keyword>
<comment type="subcellular location">
    <subcellularLocation>
        <location evidence="1">Nucleus</location>
    </subcellularLocation>
</comment>
<evidence type="ECO:0000313" key="13">
    <source>
        <dbReference type="Proteomes" id="UP001338582"/>
    </source>
</evidence>
<feature type="region of interest" description="Disordered" evidence="10">
    <location>
        <begin position="475"/>
        <end position="505"/>
    </location>
</feature>
<evidence type="ECO:0000256" key="7">
    <source>
        <dbReference type="ARBA" id="ARBA00023242"/>
    </source>
</evidence>
<dbReference type="SMART" id="SM00355">
    <property type="entry name" value="ZnF_C2H2"/>
    <property type="match status" value="3"/>
</dbReference>
<dbReference type="InterPro" id="IPR036236">
    <property type="entry name" value="Znf_C2H2_sf"/>
</dbReference>
<dbReference type="Pfam" id="PF00096">
    <property type="entry name" value="zf-C2H2"/>
    <property type="match status" value="1"/>
</dbReference>
<evidence type="ECO:0000256" key="5">
    <source>
        <dbReference type="ARBA" id="ARBA00022771"/>
    </source>
</evidence>
<dbReference type="PROSITE" id="PS00028">
    <property type="entry name" value="ZINC_FINGER_C2H2_1"/>
    <property type="match status" value="2"/>
</dbReference>
<comment type="similarity">
    <text evidence="8">Belongs to the pacC/RIM101 family.</text>
</comment>
<evidence type="ECO:0000256" key="2">
    <source>
        <dbReference type="ARBA" id="ARBA00022491"/>
    </source>
</evidence>
<dbReference type="PANTHER" id="PTHR47257:SF1">
    <property type="entry name" value="PH-RESPONSE TRANSCRIPTION FACTOR PACC_RIM101"/>
    <property type="match status" value="1"/>
</dbReference>
<evidence type="ECO:0000259" key="11">
    <source>
        <dbReference type="PROSITE" id="PS50157"/>
    </source>
</evidence>
<protein>
    <recommendedName>
        <fullName evidence="11">C2H2-type domain-containing protein</fullName>
    </recommendedName>
</protein>
<dbReference type="AlphaFoldDB" id="A0AAX4H5K2"/>
<dbReference type="GO" id="GO:0005634">
    <property type="term" value="C:nucleus"/>
    <property type="evidence" value="ECO:0007669"/>
    <property type="project" value="UniProtKB-SubCell"/>
</dbReference>
<evidence type="ECO:0000313" key="12">
    <source>
        <dbReference type="EMBL" id="WPK23247.1"/>
    </source>
</evidence>
<dbReference type="SUPFAM" id="SSF57667">
    <property type="entry name" value="beta-beta-alpha zinc fingers"/>
    <property type="match status" value="2"/>
</dbReference>
<proteinExistence type="inferred from homology"/>
<dbReference type="PROSITE" id="PS50157">
    <property type="entry name" value="ZINC_FINGER_C2H2_2"/>
    <property type="match status" value="3"/>
</dbReference>
<evidence type="ECO:0000256" key="6">
    <source>
        <dbReference type="ARBA" id="ARBA00022833"/>
    </source>
</evidence>
<gene>
    <name evidence="12" type="ORF">PUMCH_000478</name>
</gene>
<evidence type="ECO:0000256" key="3">
    <source>
        <dbReference type="ARBA" id="ARBA00022723"/>
    </source>
</evidence>
<dbReference type="EMBL" id="CP138894">
    <property type="protein sequence ID" value="WPK23247.1"/>
    <property type="molecule type" value="Genomic_DNA"/>
</dbReference>
<evidence type="ECO:0000256" key="9">
    <source>
        <dbReference type="PROSITE-ProRule" id="PRU00042"/>
    </source>
</evidence>
<dbReference type="GO" id="GO:0045944">
    <property type="term" value="P:positive regulation of transcription by RNA polymerase II"/>
    <property type="evidence" value="ECO:0007669"/>
    <property type="project" value="TreeGrafter"/>
</dbReference>
<dbReference type="InterPro" id="IPR013087">
    <property type="entry name" value="Znf_C2H2_type"/>
</dbReference>
<dbReference type="GO" id="GO:0008270">
    <property type="term" value="F:zinc ion binding"/>
    <property type="evidence" value="ECO:0007669"/>
    <property type="project" value="UniProtKB-KW"/>
</dbReference>
<evidence type="ECO:0000256" key="4">
    <source>
        <dbReference type="ARBA" id="ARBA00022737"/>
    </source>
</evidence>
<feature type="compositionally biased region" description="Basic and acidic residues" evidence="10">
    <location>
        <begin position="211"/>
        <end position="222"/>
    </location>
</feature>
<dbReference type="InterPro" id="IPR050806">
    <property type="entry name" value="pacC/RIM101"/>
</dbReference>
<organism evidence="12 13">
    <name type="scientific">Australozyma saopauloensis</name>
    <dbReference type="NCBI Taxonomy" id="291208"/>
    <lineage>
        <taxon>Eukaryota</taxon>
        <taxon>Fungi</taxon>
        <taxon>Dikarya</taxon>
        <taxon>Ascomycota</taxon>
        <taxon>Saccharomycotina</taxon>
        <taxon>Pichiomycetes</taxon>
        <taxon>Metschnikowiaceae</taxon>
        <taxon>Australozyma</taxon>
    </lineage>
</organism>
<evidence type="ECO:0000256" key="1">
    <source>
        <dbReference type="ARBA" id="ARBA00004123"/>
    </source>
</evidence>
<keyword evidence="7" id="KW-0539">Nucleus</keyword>
<keyword evidence="5 9" id="KW-0863">Zinc-finger</keyword>
<keyword evidence="3" id="KW-0479">Metal-binding</keyword>
<feature type="compositionally biased region" description="Low complexity" evidence="10">
    <location>
        <begin position="46"/>
        <end position="63"/>
    </location>
</feature>
<evidence type="ECO:0000256" key="8">
    <source>
        <dbReference type="ARBA" id="ARBA00038089"/>
    </source>
</evidence>
<sequence>MNSNYNLHPVTYLNATTEKAPGEFDFDIDAVSDAVSSNSPATHSENSPLASFSSQSSANSPLQREATMKLMTPASDFLGNPVKQIVPQYPSLLTDTTLNSVSVLPTAETEKKPKKTYKKIKESDLKGPFKCSWGDCSIVFETPEVLYDHLCDDHVGRKSSNNLSLVCCWDNCGTRTVKRDHITSHLRVHVPLKPFHCDLCPKSFKRPQDLKKHSKVHEDTHQKSLKKAQKKIKQEDEHRFPAYSLYPGHPTQDIQYPTLGNEMTHRSELFDSSSVLHPSAGNDSKKRGMDSFGQSNMHVVNGILSDFNFYGMQQDSSKRVKMEPLYNMDMYNRLVNVEENLGSANPAPQFPIFGSQVPVNNYGSAPGYQISHSFNQSNISEAEKFFNNLSASVDMQYQTLSGPQQAHPAQPLNQSYSYSQQPMYPVLPQFLARPAESQDHFVNNHNSGFTSSYPQVNRQLGAMYPGNGFPLSSDFSGISSSQKSGKKLGAEEAKEPETEKKQSTEDDVVAALGSLSLDNKKQYDIETVKKHRDMLKMVCEYLSNVSKELKEQKSDTANAEDIQNQKEEKESLYPTIAAF</sequence>
<reference evidence="12 13" key="1">
    <citation type="submission" date="2023-10" db="EMBL/GenBank/DDBJ databases">
        <title>Draft Genome Sequence of Candida saopaulonensis from a very Premature Infant with Sepsis.</title>
        <authorList>
            <person name="Ning Y."/>
            <person name="Dai R."/>
            <person name="Xiao M."/>
            <person name="Xu Y."/>
            <person name="Yan Q."/>
            <person name="Zhang L."/>
        </authorList>
    </citation>
    <scope>NUCLEOTIDE SEQUENCE [LARGE SCALE GENOMIC DNA]</scope>
    <source>
        <strain evidence="12 13">19XY460</strain>
    </source>
</reference>
<feature type="compositionally biased region" description="Polar residues" evidence="10">
    <location>
        <begin position="35"/>
        <end position="45"/>
    </location>
</feature>
<dbReference type="KEGG" id="asau:88171547"/>
<feature type="region of interest" description="Disordered" evidence="10">
    <location>
        <begin position="35"/>
        <end position="63"/>
    </location>
</feature>
<evidence type="ECO:0000256" key="10">
    <source>
        <dbReference type="SAM" id="MobiDB-lite"/>
    </source>
</evidence>
<feature type="domain" description="C2H2-type" evidence="11">
    <location>
        <begin position="195"/>
        <end position="222"/>
    </location>
</feature>
<feature type="region of interest" description="Disordered" evidence="10">
    <location>
        <begin position="549"/>
        <end position="579"/>
    </location>
</feature>
<keyword evidence="4" id="KW-0677">Repeat</keyword>
<feature type="domain" description="C2H2-type" evidence="11">
    <location>
        <begin position="165"/>
        <end position="194"/>
    </location>
</feature>
<keyword evidence="2" id="KW-0678">Repressor</keyword>
<dbReference type="GeneID" id="88171547"/>
<keyword evidence="13" id="KW-1185">Reference proteome</keyword>
<dbReference type="Proteomes" id="UP001338582">
    <property type="component" value="Chromosome 1"/>
</dbReference>
<dbReference type="PANTHER" id="PTHR47257">
    <property type="entry name" value="PH-RESPONSE TRANSCRIPTION FACTOR PACC/RIM101"/>
    <property type="match status" value="1"/>
</dbReference>
<feature type="region of interest" description="Disordered" evidence="10">
    <location>
        <begin position="211"/>
        <end position="233"/>
    </location>
</feature>
<feature type="compositionally biased region" description="Basic and acidic residues" evidence="10">
    <location>
        <begin position="488"/>
        <end position="504"/>
    </location>
</feature>
<name>A0AAX4H5K2_9ASCO</name>
<dbReference type="Gene3D" id="3.30.160.60">
    <property type="entry name" value="Classic Zinc Finger"/>
    <property type="match status" value="2"/>
</dbReference>
<feature type="domain" description="C2H2-type" evidence="11">
    <location>
        <begin position="129"/>
        <end position="159"/>
    </location>
</feature>
<dbReference type="RefSeq" id="XP_062875634.1">
    <property type="nucleotide sequence ID" value="XM_063019564.1"/>
</dbReference>
<dbReference type="FunFam" id="3.30.160.60:FF:000100">
    <property type="entry name" value="Zinc finger 45-like"/>
    <property type="match status" value="1"/>
</dbReference>
<accession>A0AAX4H5K2</accession>